<sequence>MSIEPARESGRPASTRRLDSAKWTGPHTKERASLAAVVVLDVAVVFFGAYLLWIFAGDTVVSGPLLGRAACFVVCTVLLAVRARFSAAAASRDKLHSKHRFLQAFVILLSHITLGTALLVAWNITGNYLLGWFACFGSIFLATGSWWQMTAVVATERSLPLLVIRMVGITAGIIGVILTHPIHTWGPSIIESVVVLLSSGIFLSTIVLYWLRALLPDKRPQQADIRPL</sequence>
<keyword evidence="2" id="KW-0472">Membrane</keyword>
<dbReference type="Proteomes" id="UP001589536">
    <property type="component" value="Unassembled WGS sequence"/>
</dbReference>
<dbReference type="EMBL" id="JBHMBH010000009">
    <property type="protein sequence ID" value="MFB9713336.1"/>
    <property type="molecule type" value="Genomic_DNA"/>
</dbReference>
<gene>
    <name evidence="3" type="ORF">ACFFPI_04110</name>
</gene>
<dbReference type="RefSeq" id="WP_345034255.1">
    <property type="nucleotide sequence ID" value="NZ_BAABED010000001.1"/>
</dbReference>
<feature type="transmembrane region" description="Helical" evidence="2">
    <location>
        <begin position="159"/>
        <end position="183"/>
    </location>
</feature>
<name>A0ABV5ULN8_9MICC</name>
<evidence type="ECO:0000256" key="1">
    <source>
        <dbReference type="SAM" id="MobiDB-lite"/>
    </source>
</evidence>
<keyword evidence="2" id="KW-0812">Transmembrane</keyword>
<accession>A0ABV5ULN8</accession>
<organism evidence="3 4">
    <name type="scientific">Arthrobacter methylotrophus</name>
    <dbReference type="NCBI Taxonomy" id="121291"/>
    <lineage>
        <taxon>Bacteria</taxon>
        <taxon>Bacillati</taxon>
        <taxon>Actinomycetota</taxon>
        <taxon>Actinomycetes</taxon>
        <taxon>Micrococcales</taxon>
        <taxon>Micrococcaceae</taxon>
        <taxon>Arthrobacter</taxon>
    </lineage>
</organism>
<feature type="transmembrane region" description="Helical" evidence="2">
    <location>
        <begin position="101"/>
        <end position="122"/>
    </location>
</feature>
<evidence type="ECO:0000313" key="4">
    <source>
        <dbReference type="Proteomes" id="UP001589536"/>
    </source>
</evidence>
<feature type="transmembrane region" description="Helical" evidence="2">
    <location>
        <begin position="61"/>
        <end position="81"/>
    </location>
</feature>
<feature type="transmembrane region" description="Helical" evidence="2">
    <location>
        <begin position="189"/>
        <end position="211"/>
    </location>
</feature>
<feature type="region of interest" description="Disordered" evidence="1">
    <location>
        <begin position="1"/>
        <end position="24"/>
    </location>
</feature>
<feature type="compositionally biased region" description="Basic and acidic residues" evidence="1">
    <location>
        <begin position="1"/>
        <end position="20"/>
    </location>
</feature>
<comment type="caution">
    <text evidence="3">The sequence shown here is derived from an EMBL/GenBank/DDBJ whole genome shotgun (WGS) entry which is preliminary data.</text>
</comment>
<feature type="transmembrane region" description="Helical" evidence="2">
    <location>
        <begin position="128"/>
        <end position="147"/>
    </location>
</feature>
<reference evidence="3 4" key="1">
    <citation type="submission" date="2024-09" db="EMBL/GenBank/DDBJ databases">
        <authorList>
            <person name="Sun Q."/>
            <person name="Mori K."/>
        </authorList>
    </citation>
    <scope>NUCLEOTIDE SEQUENCE [LARGE SCALE GENOMIC DNA]</scope>
    <source>
        <strain evidence="3 4">JCM 13519</strain>
    </source>
</reference>
<proteinExistence type="predicted"/>
<evidence type="ECO:0000313" key="3">
    <source>
        <dbReference type="EMBL" id="MFB9713336.1"/>
    </source>
</evidence>
<protein>
    <submittedName>
        <fullName evidence="3">Uncharacterized protein</fullName>
    </submittedName>
</protein>
<evidence type="ECO:0000256" key="2">
    <source>
        <dbReference type="SAM" id="Phobius"/>
    </source>
</evidence>
<feature type="transmembrane region" description="Helical" evidence="2">
    <location>
        <begin position="32"/>
        <end position="55"/>
    </location>
</feature>
<keyword evidence="4" id="KW-1185">Reference proteome</keyword>
<keyword evidence="2" id="KW-1133">Transmembrane helix</keyword>